<dbReference type="InterPro" id="IPR051619">
    <property type="entry name" value="TypeII_TA_RNase_PINc/VapC"/>
</dbReference>
<protein>
    <submittedName>
        <fullName evidence="3">Type II toxin-antitoxin system VapC family toxin</fullName>
    </submittedName>
</protein>
<dbReference type="InterPro" id="IPR002716">
    <property type="entry name" value="PIN_dom"/>
</dbReference>
<dbReference type="SUPFAM" id="SSF88723">
    <property type="entry name" value="PIN domain-like"/>
    <property type="match status" value="1"/>
</dbReference>
<dbReference type="Pfam" id="PF01850">
    <property type="entry name" value="PIN"/>
    <property type="match status" value="1"/>
</dbReference>
<keyword evidence="4" id="KW-1185">Reference proteome</keyword>
<dbReference type="EMBL" id="CP148753">
    <property type="protein sequence ID" value="WXR74503.1"/>
    <property type="molecule type" value="Genomic_DNA"/>
</dbReference>
<dbReference type="PANTHER" id="PTHR35901">
    <property type="entry name" value="RIBONUCLEASE VAPC3"/>
    <property type="match status" value="1"/>
</dbReference>
<sequence>MKLVLDASVALSWLHLPSQPFRSQAMEILNGLYGRPAYVPVVWPLEVAQGALRVERAKAAAPDVLAQFALTLWDAPVVHDPRPPTQWLELSVSLARAHGLTVYDASYLELALTADAALATFDRKLASAARTLGVELAAQTNQLAEPAASYGKNEETVRHEAGAEASARLSPSIRYTPYFVR</sequence>
<name>A0ABZ2S0N2_9BURK</name>
<reference evidence="3 4" key="1">
    <citation type="submission" date="2024-03" db="EMBL/GenBank/DDBJ databases">
        <title>Reference genomes for the five species model microbial community.</title>
        <authorList>
            <person name="Padfield D."/>
        </authorList>
    </citation>
    <scope>NUCLEOTIDE SEQUENCE [LARGE SCALE GENOMIC DNA]</scope>
    <source>
        <strain evidence="3 4">AB1</strain>
    </source>
</reference>
<evidence type="ECO:0000313" key="3">
    <source>
        <dbReference type="EMBL" id="WXR74503.1"/>
    </source>
</evidence>
<dbReference type="InterPro" id="IPR044153">
    <property type="entry name" value="PIN_Pae0151-like"/>
</dbReference>
<dbReference type="RefSeq" id="WP_338880379.1">
    <property type="nucleotide sequence ID" value="NZ_CP148753.1"/>
</dbReference>
<proteinExistence type="predicted"/>
<dbReference type="InterPro" id="IPR029060">
    <property type="entry name" value="PIN-like_dom_sf"/>
</dbReference>
<accession>A0ABZ2S0N2</accession>
<dbReference type="Gene3D" id="3.40.50.1010">
    <property type="entry name" value="5'-nuclease"/>
    <property type="match status" value="1"/>
</dbReference>
<dbReference type="CDD" id="cd09873">
    <property type="entry name" value="PIN_Pae0151-like"/>
    <property type="match status" value="1"/>
</dbReference>
<evidence type="ECO:0000259" key="2">
    <source>
        <dbReference type="Pfam" id="PF01850"/>
    </source>
</evidence>
<dbReference type="PANTHER" id="PTHR35901:SF1">
    <property type="entry name" value="EXONUCLEASE VAPC9"/>
    <property type="match status" value="1"/>
</dbReference>
<feature type="domain" description="PIN" evidence="2">
    <location>
        <begin position="4"/>
        <end position="129"/>
    </location>
</feature>
<evidence type="ECO:0000313" key="4">
    <source>
        <dbReference type="Proteomes" id="UP001456224"/>
    </source>
</evidence>
<gene>
    <name evidence="3" type="ORF">WHX56_03130</name>
</gene>
<evidence type="ECO:0000256" key="1">
    <source>
        <dbReference type="ARBA" id="ARBA00022842"/>
    </source>
</evidence>
<dbReference type="Proteomes" id="UP001456224">
    <property type="component" value="Chromosome"/>
</dbReference>
<organism evidence="3 4">
    <name type="scientific">Achromobacter veterisilvae</name>
    <dbReference type="NCBI Taxonomy" id="2069367"/>
    <lineage>
        <taxon>Bacteria</taxon>
        <taxon>Pseudomonadati</taxon>
        <taxon>Pseudomonadota</taxon>
        <taxon>Betaproteobacteria</taxon>
        <taxon>Burkholderiales</taxon>
        <taxon>Alcaligenaceae</taxon>
        <taxon>Achromobacter</taxon>
    </lineage>
</organism>
<keyword evidence="1" id="KW-0460">Magnesium</keyword>